<feature type="compositionally biased region" description="Basic and acidic residues" evidence="1">
    <location>
        <begin position="693"/>
        <end position="705"/>
    </location>
</feature>
<evidence type="ECO:0000313" key="5">
    <source>
        <dbReference type="Proteomes" id="UP000451386"/>
    </source>
</evidence>
<reference evidence="4 5" key="1">
    <citation type="journal article" date="2019" name="Nat. Med.">
        <title>A library of human gut bacterial isolates paired with longitudinal multiomics data enables mechanistic microbiome research.</title>
        <authorList>
            <person name="Poyet M."/>
            <person name="Groussin M."/>
            <person name="Gibbons S.M."/>
            <person name="Avila-Pacheco J."/>
            <person name="Jiang X."/>
            <person name="Kearney S.M."/>
            <person name="Perrotta A.R."/>
            <person name="Berdy B."/>
            <person name="Zhao S."/>
            <person name="Lieberman T.D."/>
            <person name="Swanson P.K."/>
            <person name="Smith M."/>
            <person name="Roesemann S."/>
            <person name="Alexander J.E."/>
            <person name="Rich S.A."/>
            <person name="Livny J."/>
            <person name="Vlamakis H."/>
            <person name="Clish C."/>
            <person name="Bullock K."/>
            <person name="Deik A."/>
            <person name="Scott J."/>
            <person name="Pierce K.A."/>
            <person name="Xavier R.J."/>
            <person name="Alm E.J."/>
        </authorList>
    </citation>
    <scope>NUCLEOTIDE SEQUENCE [LARGE SCALE GENOMIC DNA]</scope>
    <source>
        <strain evidence="4 5">BIOML-A13</strain>
    </source>
</reference>
<feature type="signal peptide" evidence="3">
    <location>
        <begin position="1"/>
        <end position="18"/>
    </location>
</feature>
<accession>A0A7J5TQ84</accession>
<dbReference type="Proteomes" id="UP000451386">
    <property type="component" value="Unassembled WGS sequence"/>
</dbReference>
<dbReference type="EMBL" id="WDOP01000002">
    <property type="protein sequence ID" value="KAB7487279.1"/>
    <property type="molecule type" value="Genomic_DNA"/>
</dbReference>
<gene>
    <name evidence="4" type="ORF">GBA83_03430</name>
</gene>
<dbReference type="AlphaFoldDB" id="A0A7J5TQ84"/>
<organism evidence="4 5">
    <name type="scientific">Bifidobacterium bifidum</name>
    <dbReference type="NCBI Taxonomy" id="1681"/>
    <lineage>
        <taxon>Bacteria</taxon>
        <taxon>Bacillati</taxon>
        <taxon>Actinomycetota</taxon>
        <taxon>Actinomycetes</taxon>
        <taxon>Bifidobacteriales</taxon>
        <taxon>Bifidobacteriaceae</taxon>
        <taxon>Bifidobacterium</taxon>
    </lineage>
</organism>
<evidence type="ECO:0000313" key="4">
    <source>
        <dbReference type="EMBL" id="KAB7487279.1"/>
    </source>
</evidence>
<feature type="region of interest" description="Disordered" evidence="1">
    <location>
        <begin position="478"/>
        <end position="497"/>
    </location>
</feature>
<proteinExistence type="predicted"/>
<evidence type="ECO:0000256" key="2">
    <source>
        <dbReference type="SAM" id="Phobius"/>
    </source>
</evidence>
<keyword evidence="2" id="KW-0812">Transmembrane</keyword>
<keyword evidence="3" id="KW-0732">Signal</keyword>
<feature type="transmembrane region" description="Helical" evidence="2">
    <location>
        <begin position="711"/>
        <end position="733"/>
    </location>
</feature>
<keyword evidence="2" id="KW-1133">Transmembrane helix</keyword>
<name>A0A7J5TQ84_BIFBI</name>
<evidence type="ECO:0000256" key="1">
    <source>
        <dbReference type="SAM" id="MobiDB-lite"/>
    </source>
</evidence>
<keyword evidence="2" id="KW-0472">Membrane</keyword>
<protein>
    <submittedName>
        <fullName evidence="4">Peptidase</fullName>
    </submittedName>
</protein>
<sequence length="739" mass="78839">MALALVASLVFAAMPAAAVTLSRADAGTFLRYEHGGEQVIGVMAKDSTNNYYCIEADERVEYQLGESVKLRDDDTARRLGWLMDHYRDGTAVEHAAIAVLAHDLLDLKPDTWKSRRVSVMRDNPTLRRKVEQMWEEAGSNAPANATVTRTYAEGTRTGRVTVSVTNAQGKTIAGIRYAATLNGPAVFANGSATVTGISGAEPIVYSWKATGEGEVKASVAYDRKQVDVFAVAGGQDLVRYGGSSQVSGKAVNFSVRKEFVPTLGTAVAAKVVDAGQPVVDTVTSGVDDGDSWASGLELRASGWYFDGLGVGDLSEPVMPGADETAKEFIARLGTMGFRPSAYGEASFTAPGQRVDVRATAEPGGDAAYEAPRGGGFGTWVWAFEVEKLSDTARQYIGKDVVSGFLEYTETNSNRARVSVESTVTEHTGVVGSELSDTITVDGFPDDHGSFGGNVKLGIGADRAMAQVSVWWAGDPNDSAGDEAYRPQGETPPAEDSNHRLIGVWDYPAVNGRIRVGAGAPDAHGDPVHIVAESHGWYVFVWSFDGDDRVMPASSAYDDAWERVRIWDVARPRKPALTTQVEPDIVRVDEPFRDTARIVGDVPEGAYVTFTAYEAVEEGAVPGMNGVLLDEARAEVDHTLFEQTIASPQVRSPKAGLVYWRASLRSRDGDVLVSHELGVEGETVTVEAPDDPPAEPKADPEPEKPVLSHTGAGVVAIIVVGSGAAAAAIGALAFRRRSRR</sequence>
<feature type="region of interest" description="Disordered" evidence="1">
    <location>
        <begin position="684"/>
        <end position="705"/>
    </location>
</feature>
<evidence type="ECO:0000256" key="3">
    <source>
        <dbReference type="SAM" id="SignalP"/>
    </source>
</evidence>
<comment type="caution">
    <text evidence="4">The sequence shown here is derived from an EMBL/GenBank/DDBJ whole genome shotgun (WGS) entry which is preliminary data.</text>
</comment>
<feature type="chain" id="PRO_5029509057" evidence="3">
    <location>
        <begin position="19"/>
        <end position="739"/>
    </location>
</feature>